<dbReference type="Gene3D" id="1.20.140.50">
    <property type="entry name" value="alix/aip1 like domains"/>
    <property type="match status" value="1"/>
</dbReference>
<dbReference type="Gene3D" id="1.20.120.560">
    <property type="entry name" value="alix/aip1 in complex with the ypdl late domain"/>
    <property type="match status" value="1"/>
</dbReference>
<dbReference type="SMART" id="SM01041">
    <property type="entry name" value="BRO1"/>
    <property type="match status" value="1"/>
</dbReference>
<protein>
    <submittedName>
        <fullName evidence="4">PH-response regulator protein palA/rim20</fullName>
    </submittedName>
</protein>
<dbReference type="PANTHER" id="PTHR23030:SF39">
    <property type="entry name" value="PROGRAMMED CELL DEATH 6-INTERACTING PROTEIN"/>
    <property type="match status" value="1"/>
</dbReference>
<dbReference type="PANTHER" id="PTHR23030">
    <property type="entry name" value="PCD6 INTERACTING PROTEIN-RELATED"/>
    <property type="match status" value="1"/>
</dbReference>
<dbReference type="InterPro" id="IPR025304">
    <property type="entry name" value="ALIX_V_dom"/>
</dbReference>
<dbReference type="InterPro" id="IPR038499">
    <property type="entry name" value="BRO1_sf"/>
</dbReference>
<dbReference type="Pfam" id="PF13949">
    <property type="entry name" value="ALIX_LYPXL_bnd"/>
    <property type="match status" value="1"/>
</dbReference>
<dbReference type="Pfam" id="PF03097">
    <property type="entry name" value="BRO1"/>
    <property type="match status" value="1"/>
</dbReference>
<name>A0AAD5SAG2_9FUNG</name>
<feature type="domain" description="BRO1" evidence="3">
    <location>
        <begin position="5"/>
        <end position="413"/>
    </location>
</feature>
<evidence type="ECO:0000313" key="4">
    <source>
        <dbReference type="EMBL" id="KAJ3050740.1"/>
    </source>
</evidence>
<organism evidence="4 5">
    <name type="scientific">Rhizophlyctis rosea</name>
    <dbReference type="NCBI Taxonomy" id="64517"/>
    <lineage>
        <taxon>Eukaryota</taxon>
        <taxon>Fungi</taxon>
        <taxon>Fungi incertae sedis</taxon>
        <taxon>Chytridiomycota</taxon>
        <taxon>Chytridiomycota incertae sedis</taxon>
        <taxon>Chytridiomycetes</taxon>
        <taxon>Rhizophlyctidales</taxon>
        <taxon>Rhizophlyctidaceae</taxon>
        <taxon>Rhizophlyctis</taxon>
    </lineage>
</organism>
<sequence length="825" mass="91144">MASTNMLAVDFKRTERLSLAPPIKSYIQTAYAEDPDQYIDDFRALEALRGDIVVPDVHQASLNKLLKYYGQLCFLGGKFPIDENHIKICFLWHQVLAKEKKSVSSFSINFEKAGVLFNTAAMYSQLGVKQERGTAEGIKKACQYFQQAAGIFKFLLENLAEWNVPQIGDLQASILETLTNMMLGQAQECFWHKAVVDKLKDAIVAKLAMQAATFYETASQSAEGSGAFDKTWTTHLQVKKHHFNAAAQYRGSAECKGAGRYGEEIARLQLAQASVKKGMEHYLFKHALPHVQGDMKVTSARIRDGSGSLLTKHVNQNLQQMIENELRRAEKDNDIVYMEVVPRVETLVPIKGAVMVQATPLPTPAEMGDIVGTPVFSKLVPYAVHAAASLYSSKKDSLVKSEISKLEEATALCQSTLASMNLPSAIEALEQPIGLPPALLQRSQEVRNQGGARGLNDQWQTATTLGQKDAEILDEAVRILDDEAKEDEELRVQFRERWGRTPSKDLTNNLRDTVRNFRNKLEAAKKADQLVRGKIDTHIHFIESLSLTKEELEASIPSSTASSTLALKDPNVKELKTLLQQLTALLNKRQPLIDDVKKTSGADDIGAKLAELSIHGNEINEEAAFADQLQRYDPFASAVRESIAEQENLLNGIRSANSRFVESKQTNEMIRQREQALQNLDNAFKFFGEISKNLQEGIKFYTDFQNVLTKFRDNCKDYAFSRNVDKKDYLAQLQQSITNVPALPPRHGGGGGGYPNASPATGTQTGYPGMPPPGGIWNPNQAPQFGPGPYGAAPPGQLFYSSVPPQSMPPPLNGQQPPNYGGYGA</sequence>
<feature type="region of interest" description="Disordered" evidence="2">
    <location>
        <begin position="741"/>
        <end position="825"/>
    </location>
</feature>
<dbReference type="AlphaFoldDB" id="A0AAD5SAG2"/>
<proteinExistence type="inferred from homology"/>
<keyword evidence="5" id="KW-1185">Reference proteome</keyword>
<evidence type="ECO:0000256" key="2">
    <source>
        <dbReference type="SAM" id="MobiDB-lite"/>
    </source>
</evidence>
<reference evidence="4" key="1">
    <citation type="submission" date="2020-05" db="EMBL/GenBank/DDBJ databases">
        <title>Phylogenomic resolution of chytrid fungi.</title>
        <authorList>
            <person name="Stajich J.E."/>
            <person name="Amses K."/>
            <person name="Simmons R."/>
            <person name="Seto K."/>
            <person name="Myers J."/>
            <person name="Bonds A."/>
            <person name="Quandt C.A."/>
            <person name="Barry K."/>
            <person name="Liu P."/>
            <person name="Grigoriev I."/>
            <person name="Longcore J.E."/>
            <person name="James T.Y."/>
        </authorList>
    </citation>
    <scope>NUCLEOTIDE SEQUENCE</scope>
    <source>
        <strain evidence="4">JEL0318</strain>
    </source>
</reference>
<comment type="caution">
    <text evidence="4">The sequence shown here is derived from an EMBL/GenBank/DDBJ whole genome shotgun (WGS) entry which is preliminary data.</text>
</comment>
<evidence type="ECO:0000259" key="3">
    <source>
        <dbReference type="PROSITE" id="PS51180"/>
    </source>
</evidence>
<gene>
    <name evidence="4" type="primary">RIM20</name>
    <name evidence="4" type="ORF">HK097_008261</name>
</gene>
<dbReference type="Proteomes" id="UP001212841">
    <property type="component" value="Unassembled WGS sequence"/>
</dbReference>
<dbReference type="PROSITE" id="PS51180">
    <property type="entry name" value="BRO1"/>
    <property type="match status" value="1"/>
</dbReference>
<evidence type="ECO:0000256" key="1">
    <source>
        <dbReference type="ARBA" id="ARBA00038154"/>
    </source>
</evidence>
<dbReference type="Gene3D" id="1.25.40.280">
    <property type="entry name" value="alix/aip1 like domains"/>
    <property type="match status" value="1"/>
</dbReference>
<dbReference type="InterPro" id="IPR004328">
    <property type="entry name" value="BRO1_dom"/>
</dbReference>
<evidence type="ECO:0000313" key="5">
    <source>
        <dbReference type="Proteomes" id="UP001212841"/>
    </source>
</evidence>
<dbReference type="GO" id="GO:0005768">
    <property type="term" value="C:endosome"/>
    <property type="evidence" value="ECO:0007669"/>
    <property type="project" value="TreeGrafter"/>
</dbReference>
<accession>A0AAD5SAG2</accession>
<dbReference type="EMBL" id="JADGJD010000477">
    <property type="protein sequence ID" value="KAJ3050740.1"/>
    <property type="molecule type" value="Genomic_DNA"/>
</dbReference>
<feature type="compositionally biased region" description="Low complexity" evidence="2">
    <location>
        <begin position="781"/>
        <end position="797"/>
    </location>
</feature>
<comment type="similarity">
    <text evidence="1">Belongs to the palA/RIM20 family.</text>
</comment>